<comment type="subunit">
    <text evidence="9">The complex is composed of two ATP-binding proteins (BtuD), two transmembrane proteins (BtuC) and a solute-binding protein (BtuF).</text>
</comment>
<dbReference type="AlphaFoldDB" id="A0A093S4T0"/>
<dbReference type="HAMAP" id="MF_01005">
    <property type="entry name" value="BtuD"/>
    <property type="match status" value="1"/>
</dbReference>
<reference evidence="11 12" key="1">
    <citation type="submission" date="2014-08" db="EMBL/GenBank/DDBJ databases">
        <title>Genome sequences of NCPPB Pectobacterium isolates.</title>
        <authorList>
            <person name="Glover R.H."/>
            <person name="Sapp M."/>
            <person name="Elphinstone J."/>
        </authorList>
    </citation>
    <scope>NUCLEOTIDE SEQUENCE [LARGE SCALE GENOMIC DNA]</scope>
    <source>
        <strain evidence="11 12">NCPPB 2795</strain>
    </source>
</reference>
<keyword evidence="1 9" id="KW-0813">Transport</keyword>
<dbReference type="InterPro" id="IPR023693">
    <property type="entry name" value="ABC_transptr_BtuD"/>
</dbReference>
<organism evidence="11 12">
    <name type="scientific">Pectobacterium betavasculorum</name>
    <dbReference type="NCBI Taxonomy" id="55207"/>
    <lineage>
        <taxon>Bacteria</taxon>
        <taxon>Pseudomonadati</taxon>
        <taxon>Pseudomonadota</taxon>
        <taxon>Gammaproteobacteria</taxon>
        <taxon>Enterobacterales</taxon>
        <taxon>Pectobacteriaceae</taxon>
        <taxon>Pectobacterium</taxon>
    </lineage>
</organism>
<dbReference type="Proteomes" id="UP000032874">
    <property type="component" value="Unassembled WGS sequence"/>
</dbReference>
<evidence type="ECO:0000256" key="8">
    <source>
        <dbReference type="ARBA" id="ARBA00037066"/>
    </source>
</evidence>
<keyword evidence="2 9" id="KW-1003">Cell membrane</keyword>
<feature type="binding site" evidence="9">
    <location>
        <begin position="37"/>
        <end position="44"/>
    </location>
    <ligand>
        <name>ATP</name>
        <dbReference type="ChEBI" id="CHEBI:30616"/>
    </ligand>
</feature>
<dbReference type="PANTHER" id="PTHR42794">
    <property type="entry name" value="HEMIN IMPORT ATP-BINDING PROTEIN HMUV"/>
    <property type="match status" value="1"/>
</dbReference>
<dbReference type="NCBIfam" id="NF002981">
    <property type="entry name" value="PRK03695.1"/>
    <property type="match status" value="1"/>
</dbReference>
<comment type="function">
    <text evidence="8">Part of the ABC transporter complex HmuTUV involved in hemin import. Responsible for energy coupling to the transport system.</text>
</comment>
<dbReference type="Pfam" id="PF00005">
    <property type="entry name" value="ABC_tran"/>
    <property type="match status" value="1"/>
</dbReference>
<dbReference type="InterPro" id="IPR003593">
    <property type="entry name" value="AAA+_ATPase"/>
</dbReference>
<feature type="domain" description="ABC transporter" evidence="10">
    <location>
        <begin position="3"/>
        <end position="241"/>
    </location>
</feature>
<dbReference type="GO" id="GO:0015420">
    <property type="term" value="F:ABC-type vitamin B12 transporter activity"/>
    <property type="evidence" value="ECO:0007669"/>
    <property type="project" value="UniProtKB-UniRule"/>
</dbReference>
<proteinExistence type="inferred from homology"/>
<dbReference type="GO" id="GO:0005886">
    <property type="term" value="C:plasma membrane"/>
    <property type="evidence" value="ECO:0007669"/>
    <property type="project" value="UniProtKB-SubCell"/>
</dbReference>
<dbReference type="InterPro" id="IPR003439">
    <property type="entry name" value="ABC_transporter-like_ATP-bd"/>
</dbReference>
<evidence type="ECO:0000256" key="5">
    <source>
        <dbReference type="ARBA" id="ARBA00022840"/>
    </source>
</evidence>
<keyword evidence="4 9" id="KW-0547">Nucleotide-binding</keyword>
<dbReference type="GO" id="GO:0016887">
    <property type="term" value="F:ATP hydrolysis activity"/>
    <property type="evidence" value="ECO:0007669"/>
    <property type="project" value="InterPro"/>
</dbReference>
<comment type="function">
    <text evidence="9">Part of the ABC transporter complex BtuCDF involved in vitamin B12 import. Responsible for energy coupling to the transport system.</text>
</comment>
<dbReference type="STRING" id="55207.KP22_07060"/>
<comment type="caution">
    <text evidence="11">The sequence shown here is derived from an EMBL/GenBank/DDBJ whole genome shotgun (WGS) entry which is preliminary data.</text>
</comment>
<evidence type="ECO:0000313" key="12">
    <source>
        <dbReference type="Proteomes" id="UP000032874"/>
    </source>
</evidence>
<dbReference type="PANTHER" id="PTHR42794:SF1">
    <property type="entry name" value="HEMIN IMPORT ATP-BINDING PROTEIN HMUV"/>
    <property type="match status" value="1"/>
</dbReference>
<name>A0A093S4T0_9GAMM</name>
<keyword evidence="3" id="KW-0997">Cell inner membrane</keyword>
<dbReference type="InterPro" id="IPR027417">
    <property type="entry name" value="P-loop_NTPase"/>
</dbReference>
<accession>A0A093S4T0</accession>
<evidence type="ECO:0000256" key="3">
    <source>
        <dbReference type="ARBA" id="ARBA00022519"/>
    </source>
</evidence>
<dbReference type="PROSITE" id="PS00211">
    <property type="entry name" value="ABC_TRANSPORTER_1"/>
    <property type="match status" value="1"/>
</dbReference>
<evidence type="ECO:0000256" key="7">
    <source>
        <dbReference type="ARBA" id="ARBA00023136"/>
    </source>
</evidence>
<gene>
    <name evidence="9" type="primary">btuD</name>
    <name evidence="11" type="ORF">KP22_07060</name>
</gene>
<dbReference type="SUPFAM" id="SSF52540">
    <property type="entry name" value="P-loop containing nucleoside triphosphate hydrolases"/>
    <property type="match status" value="1"/>
</dbReference>
<keyword evidence="6 9" id="KW-1278">Translocase</keyword>
<dbReference type="Gene3D" id="3.40.50.300">
    <property type="entry name" value="P-loop containing nucleotide triphosphate hydrolases"/>
    <property type="match status" value="1"/>
</dbReference>
<comment type="catalytic activity">
    <reaction evidence="9">
        <text>an R-cob(III)alamin(out) + ATP + H2O = an R-cob(III)alamin(in) + ADP + phosphate + H(+)</text>
        <dbReference type="Rhea" id="RHEA:17873"/>
        <dbReference type="ChEBI" id="CHEBI:15377"/>
        <dbReference type="ChEBI" id="CHEBI:15378"/>
        <dbReference type="ChEBI" id="CHEBI:30616"/>
        <dbReference type="ChEBI" id="CHEBI:43474"/>
        <dbReference type="ChEBI" id="CHEBI:140785"/>
        <dbReference type="ChEBI" id="CHEBI:456216"/>
        <dbReference type="EC" id="7.6.2.8"/>
    </reaction>
</comment>
<dbReference type="EMBL" id="JQHM01000001">
    <property type="protein sequence ID" value="KFX07844.1"/>
    <property type="molecule type" value="Genomic_DNA"/>
</dbReference>
<evidence type="ECO:0000259" key="10">
    <source>
        <dbReference type="PROSITE" id="PS50893"/>
    </source>
</evidence>
<evidence type="ECO:0000256" key="9">
    <source>
        <dbReference type="HAMAP-Rule" id="MF_01005"/>
    </source>
</evidence>
<dbReference type="EC" id="7.6.2.8" evidence="9"/>
<keyword evidence="5 9" id="KW-0067">ATP-binding</keyword>
<comment type="subcellular location">
    <subcellularLocation>
        <location evidence="9">Cell membrane</location>
        <topology evidence="9">Peripheral membrane protein</topology>
    </subcellularLocation>
</comment>
<dbReference type="InterPro" id="IPR017871">
    <property type="entry name" value="ABC_transporter-like_CS"/>
</dbReference>
<comment type="similarity">
    <text evidence="9">Belongs to the ABC transporter superfamily. Vitamin B12 importer (TC 3.A.1.13.1) family.</text>
</comment>
<dbReference type="GO" id="GO:0005524">
    <property type="term" value="F:ATP binding"/>
    <property type="evidence" value="ECO:0007669"/>
    <property type="project" value="UniProtKB-KW"/>
</dbReference>
<dbReference type="FunFam" id="3.40.50.300:FF:000462">
    <property type="entry name" value="Vitamin B12 import ATP-binding protein BtuD"/>
    <property type="match status" value="1"/>
</dbReference>
<sequence>MTQQTSPVLQLRQASVLPRLSPTTAEFHCGELLHIIGPNGAGKSTLLARAAGLLAGEGEVYLAGTALSQYTAADLAVRRAYLAQQQPPLALMPVFQYWQLHQPPLAHEYAVEKVVHFLAERLMLTDKLARPLTQLSGGEWQRVRLVAALLQIWPTINPHARLLLLDEPTNSLDVAQQVALDSLLSELCRLGVAAVVCAHDLNHSAHHADRVWLLSAGVLVAQGKTADVMLPEVLSPVFGVEFQRHVVDGRNWIITRSA</sequence>
<evidence type="ECO:0000256" key="2">
    <source>
        <dbReference type="ARBA" id="ARBA00022475"/>
    </source>
</evidence>
<evidence type="ECO:0000256" key="4">
    <source>
        <dbReference type="ARBA" id="ARBA00022741"/>
    </source>
</evidence>
<dbReference type="SMART" id="SM00382">
    <property type="entry name" value="AAA"/>
    <property type="match status" value="1"/>
</dbReference>
<evidence type="ECO:0000256" key="1">
    <source>
        <dbReference type="ARBA" id="ARBA00022448"/>
    </source>
</evidence>
<keyword evidence="7 9" id="KW-0472">Membrane</keyword>
<dbReference type="RefSeq" id="WP_039323213.1">
    <property type="nucleotide sequence ID" value="NZ_JQHM01000001.1"/>
</dbReference>
<evidence type="ECO:0000313" key="11">
    <source>
        <dbReference type="EMBL" id="KFX07844.1"/>
    </source>
</evidence>
<protein>
    <recommendedName>
        <fullName evidence="9">Vitamin B12 import ATP-binding protein BtuD</fullName>
        <ecNumber evidence="9">7.6.2.8</ecNumber>
    </recommendedName>
    <alternativeName>
        <fullName evidence="9">Vitamin B12-transporting ATPase</fullName>
    </alternativeName>
</protein>
<dbReference type="eggNOG" id="COG4138">
    <property type="taxonomic scope" value="Bacteria"/>
</dbReference>
<evidence type="ECO:0000256" key="6">
    <source>
        <dbReference type="ARBA" id="ARBA00022967"/>
    </source>
</evidence>
<dbReference type="PROSITE" id="PS50893">
    <property type="entry name" value="ABC_TRANSPORTER_2"/>
    <property type="match status" value="1"/>
</dbReference>